<dbReference type="GO" id="GO:0019243">
    <property type="term" value="P:methylglyoxal catabolic process to D-lactate via S-lactoyl-glutathione"/>
    <property type="evidence" value="ECO:0007669"/>
    <property type="project" value="TreeGrafter"/>
</dbReference>
<reference evidence="2 3" key="1">
    <citation type="journal article" date="2014" name="Mol. Plant">
        <title>Chromosome Scale Genome Assembly and Transcriptome Profiling of Nannochloropsis gaditana in Nitrogen Depletion.</title>
        <authorList>
            <person name="Corteggiani Carpinelli E."/>
            <person name="Telatin A."/>
            <person name="Vitulo N."/>
            <person name="Forcato C."/>
            <person name="D'Angelo M."/>
            <person name="Schiavon R."/>
            <person name="Vezzi A."/>
            <person name="Giacometti G.M."/>
            <person name="Morosinotto T."/>
            <person name="Valle G."/>
        </authorList>
    </citation>
    <scope>NUCLEOTIDE SEQUENCE [LARGE SCALE GENOMIC DNA]</scope>
    <source>
        <strain evidence="2 3">B-31</strain>
    </source>
</reference>
<accession>W7T7Q9</accession>
<dbReference type="SUPFAM" id="SSF54593">
    <property type="entry name" value="Glyoxalase/Bleomycin resistance protein/Dihydroxybiphenyl dioxygenase"/>
    <property type="match status" value="1"/>
</dbReference>
<evidence type="ECO:0000259" key="1">
    <source>
        <dbReference type="PROSITE" id="PS51819"/>
    </source>
</evidence>
<feature type="domain" description="VOC" evidence="1">
    <location>
        <begin position="29"/>
        <end position="173"/>
    </location>
</feature>
<dbReference type="GO" id="GO:0005737">
    <property type="term" value="C:cytoplasm"/>
    <property type="evidence" value="ECO:0007669"/>
    <property type="project" value="TreeGrafter"/>
</dbReference>
<comment type="caution">
    <text evidence="2">The sequence shown here is derived from an EMBL/GenBank/DDBJ whole genome shotgun (WGS) entry which is preliminary data.</text>
</comment>
<sequence length="230" mass="25730">MIHFLVVPAHVACFSRPQVTFIQGDSKDVLSSVTLRVFDTEKAVAFYNKLGMKVLKKHANVPPETSISTWVGYDDDHIYTMGFVHEKLKQPQFHMMRVPATALLLNYEYDSQPVKTGNSLAHIVVGTNKGVKTALDSIAAEGAKVLKEVSTEDGQDVAAVADMDGYTLTLVDMEEINAQLAKDEERRKRREALIALHVEYLDNLIKQSRILAYMRKQRGNAGQVLIDNQI</sequence>
<organism evidence="2 3">
    <name type="scientific">Nannochloropsis gaditana</name>
    <dbReference type="NCBI Taxonomy" id="72520"/>
    <lineage>
        <taxon>Eukaryota</taxon>
        <taxon>Sar</taxon>
        <taxon>Stramenopiles</taxon>
        <taxon>Ochrophyta</taxon>
        <taxon>Eustigmatophyceae</taxon>
        <taxon>Eustigmatales</taxon>
        <taxon>Monodopsidaceae</taxon>
        <taxon>Nannochloropsis</taxon>
    </lineage>
</organism>
<keyword evidence="3" id="KW-1185">Reference proteome</keyword>
<dbReference type="InterPro" id="IPR029068">
    <property type="entry name" value="Glyas_Bleomycin-R_OHBP_Dase"/>
</dbReference>
<dbReference type="AlphaFoldDB" id="W7T7Q9"/>
<dbReference type="Pfam" id="PF00903">
    <property type="entry name" value="Glyoxalase"/>
    <property type="match status" value="1"/>
</dbReference>
<proteinExistence type="predicted"/>
<dbReference type="PROSITE" id="PS51819">
    <property type="entry name" value="VOC"/>
    <property type="match status" value="1"/>
</dbReference>
<dbReference type="InterPro" id="IPR037523">
    <property type="entry name" value="VOC_core"/>
</dbReference>
<dbReference type="InterPro" id="IPR004360">
    <property type="entry name" value="Glyas_Fos-R_dOase_dom"/>
</dbReference>
<name>W7T7Q9_9STRA</name>
<dbReference type="GO" id="GO:0004462">
    <property type="term" value="F:lactoylglutathione lyase activity"/>
    <property type="evidence" value="ECO:0007669"/>
    <property type="project" value="TreeGrafter"/>
</dbReference>
<dbReference type="Gene3D" id="3.10.180.10">
    <property type="entry name" value="2,3-Dihydroxybiphenyl 1,2-Dioxygenase, domain 1"/>
    <property type="match status" value="1"/>
</dbReference>
<evidence type="ECO:0000313" key="2">
    <source>
        <dbReference type="EMBL" id="EWM23035.1"/>
    </source>
</evidence>
<dbReference type="PANTHER" id="PTHR46036:SF5">
    <property type="entry name" value="LACTOYLGLUTATHIONE LYASE"/>
    <property type="match status" value="1"/>
</dbReference>
<dbReference type="EMBL" id="AZIL01001893">
    <property type="protein sequence ID" value="EWM23035.1"/>
    <property type="molecule type" value="Genomic_DNA"/>
</dbReference>
<evidence type="ECO:0000313" key="3">
    <source>
        <dbReference type="Proteomes" id="UP000019335"/>
    </source>
</evidence>
<dbReference type="Proteomes" id="UP000019335">
    <property type="component" value="Chromosome 18"/>
</dbReference>
<protein>
    <recommendedName>
        <fullName evidence="1">VOC domain-containing protein</fullName>
    </recommendedName>
</protein>
<dbReference type="PANTHER" id="PTHR46036">
    <property type="entry name" value="LACTOYLGLUTATHIONE LYASE"/>
    <property type="match status" value="1"/>
</dbReference>
<gene>
    <name evidence="2" type="ORF">Naga_100673g1</name>
</gene>